<dbReference type="Pfam" id="PF01464">
    <property type="entry name" value="SLT"/>
    <property type="match status" value="1"/>
</dbReference>
<dbReference type="PANTHER" id="PTHR37423:SF2">
    <property type="entry name" value="MEMBRANE-BOUND LYTIC MUREIN TRANSGLYCOSYLASE C"/>
    <property type="match status" value="1"/>
</dbReference>
<comment type="caution">
    <text evidence="3">The sequence shown here is derived from an EMBL/GenBank/DDBJ whole genome shotgun (WGS) entry which is preliminary data.</text>
</comment>
<dbReference type="RefSeq" id="WP_338251879.1">
    <property type="nucleotide sequence ID" value="NZ_BSRI01000002.1"/>
</dbReference>
<dbReference type="SMART" id="SM00257">
    <property type="entry name" value="LysM"/>
    <property type="match status" value="1"/>
</dbReference>
<dbReference type="EMBL" id="BSRI01000002">
    <property type="protein sequence ID" value="GLV56516.1"/>
    <property type="molecule type" value="Genomic_DNA"/>
</dbReference>
<keyword evidence="1" id="KW-0472">Membrane</keyword>
<evidence type="ECO:0000313" key="4">
    <source>
        <dbReference type="Proteomes" id="UP001344906"/>
    </source>
</evidence>
<accession>A0ABQ6FVP6</accession>
<evidence type="ECO:0000313" key="3">
    <source>
        <dbReference type="EMBL" id="GLV56516.1"/>
    </source>
</evidence>
<evidence type="ECO:0000259" key="2">
    <source>
        <dbReference type="PROSITE" id="PS51782"/>
    </source>
</evidence>
<dbReference type="Pfam" id="PF01476">
    <property type="entry name" value="LysM"/>
    <property type="match status" value="1"/>
</dbReference>
<keyword evidence="1" id="KW-0812">Transmembrane</keyword>
<dbReference type="InterPro" id="IPR008258">
    <property type="entry name" value="Transglycosylase_SLT_dom_1"/>
</dbReference>
<feature type="transmembrane region" description="Helical" evidence="1">
    <location>
        <begin position="35"/>
        <end position="56"/>
    </location>
</feature>
<gene>
    <name evidence="3" type="ORF">KDH_33560</name>
</gene>
<protein>
    <recommendedName>
        <fullName evidence="2">LysM domain-containing protein</fullName>
    </recommendedName>
</protein>
<feature type="domain" description="LysM" evidence="2">
    <location>
        <begin position="72"/>
        <end position="116"/>
    </location>
</feature>
<dbReference type="PANTHER" id="PTHR37423">
    <property type="entry name" value="SOLUBLE LYTIC MUREIN TRANSGLYCOSYLASE-RELATED"/>
    <property type="match status" value="1"/>
</dbReference>
<dbReference type="InterPro" id="IPR023346">
    <property type="entry name" value="Lysozyme-like_dom_sf"/>
</dbReference>
<dbReference type="Gene3D" id="1.10.530.10">
    <property type="match status" value="1"/>
</dbReference>
<keyword evidence="1" id="KW-1133">Transmembrane helix</keyword>
<evidence type="ECO:0000256" key="1">
    <source>
        <dbReference type="SAM" id="Phobius"/>
    </source>
</evidence>
<dbReference type="CDD" id="cd00118">
    <property type="entry name" value="LysM"/>
    <property type="match status" value="1"/>
</dbReference>
<dbReference type="InterPro" id="IPR018392">
    <property type="entry name" value="LysM"/>
</dbReference>
<dbReference type="Proteomes" id="UP001344906">
    <property type="component" value="Unassembled WGS sequence"/>
</dbReference>
<proteinExistence type="predicted"/>
<dbReference type="InterPro" id="IPR036779">
    <property type="entry name" value="LysM_dom_sf"/>
</dbReference>
<dbReference type="PROSITE" id="PS51782">
    <property type="entry name" value="LYSM"/>
    <property type="match status" value="1"/>
</dbReference>
<dbReference type="SUPFAM" id="SSF53955">
    <property type="entry name" value="Lysozyme-like"/>
    <property type="match status" value="1"/>
</dbReference>
<organism evidence="3 4">
    <name type="scientific">Dictyobacter halimunensis</name>
    <dbReference type="NCBI Taxonomy" id="3026934"/>
    <lineage>
        <taxon>Bacteria</taxon>
        <taxon>Bacillati</taxon>
        <taxon>Chloroflexota</taxon>
        <taxon>Ktedonobacteria</taxon>
        <taxon>Ktedonobacterales</taxon>
        <taxon>Dictyobacteraceae</taxon>
        <taxon>Dictyobacter</taxon>
    </lineage>
</organism>
<dbReference type="Gene3D" id="3.10.350.10">
    <property type="entry name" value="LysM domain"/>
    <property type="match status" value="1"/>
</dbReference>
<name>A0ABQ6FVP6_9CHLR</name>
<dbReference type="SUPFAM" id="SSF54106">
    <property type="entry name" value="LysM domain"/>
    <property type="match status" value="1"/>
</dbReference>
<keyword evidence="4" id="KW-1185">Reference proteome</keyword>
<reference evidence="3 4" key="1">
    <citation type="submission" date="2023-02" db="EMBL/GenBank/DDBJ databases">
        <title>Dictyobacter halimunensis sp. nov., a new member of the class Ktedonobacteria from forest soil in a geothermal area.</title>
        <authorList>
            <person name="Rachmania M.K."/>
            <person name="Ningsih F."/>
            <person name="Sakai Y."/>
            <person name="Yabe S."/>
            <person name="Yokota A."/>
            <person name="Sjamsuridzal W."/>
        </authorList>
    </citation>
    <scope>NUCLEOTIDE SEQUENCE [LARGE SCALE GENOMIC DNA]</scope>
    <source>
        <strain evidence="3 4">S3.2.2.5</strain>
    </source>
</reference>
<sequence length="272" mass="30863">MEQDPLQKILHKPGSSGLQANRSRPTFFRFLTPKYIVLILCSILLTGGTVVASLVHPDAFAAPHSRASAHCFWHRINAGDTLDAIAVMYRANLWTIARANQINNINLIYAGRSLCIPSKVQRRANAGIQANGYVRWYAYQALDWSSHAQANRLLRNAAARHGLPANLLLAIAWQESGWNQHVIARDGGIGIMQIMPYTAQGLNRQVNRHLDPYKLYDNIELGAIYLRALWHGFHGNMSKIISAYNEGGWNVKHRGIFNWRYVHNVRALMRWY</sequence>